<dbReference type="AlphaFoldDB" id="A0A1L3J741"/>
<dbReference type="STRING" id="1913577.LPB144_11280"/>
<dbReference type="OrthoDB" id="1144014at2"/>
<name>A0A1L3J741_9FLAO</name>
<feature type="signal peptide" evidence="1">
    <location>
        <begin position="1"/>
        <end position="19"/>
    </location>
</feature>
<sequence length="193" mass="21618">MRKILALSLVIIMASCNSAKKGTSATNAKYTLENLEKLDSKSLRSQYPNANIKEGTDLFEEGTEKRAFSILYPGTPDELSITWQDEERTKIHDIRYSGNGKWKSETGIDIGTSYEALNKINAKKISFYGFGWDYSGAVLWNGGKMEDSKLRVFLAPQNEHSNKFYGDQIIKASDAEIEALDLKVSSIIINYAI</sequence>
<protein>
    <recommendedName>
        <fullName evidence="4">Lipoprotein</fullName>
    </recommendedName>
</protein>
<organism evidence="2 3">
    <name type="scientific">Christiangramia salexigens</name>
    <dbReference type="NCBI Taxonomy" id="1913577"/>
    <lineage>
        <taxon>Bacteria</taxon>
        <taxon>Pseudomonadati</taxon>
        <taxon>Bacteroidota</taxon>
        <taxon>Flavobacteriia</taxon>
        <taxon>Flavobacteriales</taxon>
        <taxon>Flavobacteriaceae</taxon>
        <taxon>Christiangramia</taxon>
    </lineage>
</organism>
<evidence type="ECO:0000313" key="2">
    <source>
        <dbReference type="EMBL" id="APG60956.1"/>
    </source>
</evidence>
<proteinExistence type="predicted"/>
<keyword evidence="3" id="KW-1185">Reference proteome</keyword>
<dbReference type="RefSeq" id="WP_072553645.1">
    <property type="nucleotide sequence ID" value="NZ_CP018153.1"/>
</dbReference>
<evidence type="ECO:0000313" key="3">
    <source>
        <dbReference type="Proteomes" id="UP000182510"/>
    </source>
</evidence>
<dbReference type="KEGG" id="grl:LPB144_11280"/>
<dbReference type="PROSITE" id="PS51257">
    <property type="entry name" value="PROKAR_LIPOPROTEIN"/>
    <property type="match status" value="1"/>
</dbReference>
<dbReference type="Proteomes" id="UP000182510">
    <property type="component" value="Chromosome"/>
</dbReference>
<accession>A0A1L3J741</accession>
<evidence type="ECO:0008006" key="4">
    <source>
        <dbReference type="Google" id="ProtNLM"/>
    </source>
</evidence>
<feature type="chain" id="PRO_5013176725" description="Lipoprotein" evidence="1">
    <location>
        <begin position="20"/>
        <end position="193"/>
    </location>
</feature>
<dbReference type="EMBL" id="CP018153">
    <property type="protein sequence ID" value="APG60956.1"/>
    <property type="molecule type" value="Genomic_DNA"/>
</dbReference>
<reference evidence="2 3" key="1">
    <citation type="submission" date="2016-11" db="EMBL/GenBank/DDBJ databases">
        <title>Gramella sp. LPB0144 isolated from marine environment.</title>
        <authorList>
            <person name="Kim E."/>
            <person name="Yi H."/>
        </authorList>
    </citation>
    <scope>NUCLEOTIDE SEQUENCE [LARGE SCALE GENOMIC DNA]</scope>
    <source>
        <strain evidence="2 3">LPB0144</strain>
    </source>
</reference>
<gene>
    <name evidence="2" type="ORF">LPB144_11280</name>
</gene>
<evidence type="ECO:0000256" key="1">
    <source>
        <dbReference type="SAM" id="SignalP"/>
    </source>
</evidence>
<keyword evidence="1" id="KW-0732">Signal</keyword>